<keyword evidence="2" id="KW-0689">Ribosomal protein</keyword>
<reference evidence="5 6" key="1">
    <citation type="submission" date="2019-06" db="EMBL/GenBank/DDBJ databases">
        <title>Genome Sequence of the Brown Rot Fungal Pathogen Monilinia fructicola.</title>
        <authorList>
            <person name="De Miccolis Angelini R.M."/>
            <person name="Landi L."/>
            <person name="Abate D."/>
            <person name="Pollastro S."/>
            <person name="Romanazzi G."/>
            <person name="Faretra F."/>
        </authorList>
    </citation>
    <scope>NUCLEOTIDE SEQUENCE [LARGE SCALE GENOMIC DNA]</scope>
    <source>
        <strain evidence="5 6">Mfrc123</strain>
    </source>
</reference>
<gene>
    <name evidence="5" type="ORF">EYC84_004160</name>
</gene>
<dbReference type="PANTHER" id="PTHR23321">
    <property type="entry name" value="RIBOSOMAL PROTEIN S15, BACTERIAL AND ORGANELLAR"/>
    <property type="match status" value="1"/>
</dbReference>
<dbReference type="Pfam" id="PF00312">
    <property type="entry name" value="Ribosomal_S15"/>
    <property type="match status" value="1"/>
</dbReference>
<dbReference type="InterPro" id="IPR005290">
    <property type="entry name" value="Ribosomal_uS15_bac-type"/>
</dbReference>
<keyword evidence="6" id="KW-1185">Reference proteome</keyword>
<dbReference type="GO" id="GO:0006412">
    <property type="term" value="P:translation"/>
    <property type="evidence" value="ECO:0007669"/>
    <property type="project" value="InterPro"/>
</dbReference>
<dbReference type="PANTHER" id="PTHR23321:SF26">
    <property type="entry name" value="SMALL RIBOSOMAL SUBUNIT PROTEIN US15M"/>
    <property type="match status" value="1"/>
</dbReference>
<comment type="similarity">
    <text evidence="1">Belongs to the universal ribosomal protein uS15 family.</text>
</comment>
<evidence type="ECO:0000256" key="4">
    <source>
        <dbReference type="SAM" id="MobiDB-lite"/>
    </source>
</evidence>
<name>A0A5M9JZE9_MONFR</name>
<accession>A0A5M9JZE9</accession>
<evidence type="ECO:0008006" key="7">
    <source>
        <dbReference type="Google" id="ProtNLM"/>
    </source>
</evidence>
<dbReference type="GO" id="GO:0005737">
    <property type="term" value="C:cytoplasm"/>
    <property type="evidence" value="ECO:0007669"/>
    <property type="project" value="UniProtKB-ARBA"/>
</dbReference>
<evidence type="ECO:0000256" key="2">
    <source>
        <dbReference type="ARBA" id="ARBA00022980"/>
    </source>
</evidence>
<protein>
    <recommendedName>
        <fullName evidence="7">Ribosomal protein S15</fullName>
    </recommendedName>
</protein>
<dbReference type="SMART" id="SM01387">
    <property type="entry name" value="Ribosomal_S15"/>
    <property type="match status" value="1"/>
</dbReference>
<dbReference type="AlphaFoldDB" id="A0A5M9JZE9"/>
<dbReference type="EMBL" id="VICG01000002">
    <property type="protein sequence ID" value="KAA8574924.1"/>
    <property type="molecule type" value="Genomic_DNA"/>
</dbReference>
<dbReference type="Gene3D" id="1.10.287.10">
    <property type="entry name" value="S15/NS1, RNA-binding"/>
    <property type="match status" value="1"/>
</dbReference>
<evidence type="ECO:0000256" key="3">
    <source>
        <dbReference type="ARBA" id="ARBA00023274"/>
    </source>
</evidence>
<dbReference type="HAMAP" id="MF_01343_B">
    <property type="entry name" value="Ribosomal_uS15_B"/>
    <property type="match status" value="1"/>
</dbReference>
<dbReference type="VEuPathDB" id="FungiDB:MFRU_002g04130"/>
<keyword evidence="3" id="KW-0687">Ribonucleoprotein</keyword>
<dbReference type="GO" id="GO:0005840">
    <property type="term" value="C:ribosome"/>
    <property type="evidence" value="ECO:0007669"/>
    <property type="project" value="UniProtKB-KW"/>
</dbReference>
<feature type="region of interest" description="Disordered" evidence="4">
    <location>
        <begin position="209"/>
        <end position="241"/>
    </location>
</feature>
<dbReference type="InterPro" id="IPR009068">
    <property type="entry name" value="uS15_NS1_RNA-bd_sf"/>
</dbReference>
<dbReference type="GO" id="GO:0003735">
    <property type="term" value="F:structural constituent of ribosome"/>
    <property type="evidence" value="ECO:0007669"/>
    <property type="project" value="InterPro"/>
</dbReference>
<sequence length="349" mass="38552">MPPRISILSRLSASSLCFRPAPSPSACSFSSTSVANAATFAQRRAHKDPYALAQSRQRKQSNLKRQVVLQKEREASLGDPVRGVSTPFLESLDTVGGSTLKFNATTTKGSGEGAKVQGADKVLLNHFLTPTELQGAIQHSYQLTEPMLAENRDLADVHAEEQAKKKHEEDHANAAAALARIVSLENASSKDKTRANIVRCINTFGRHQTDGFLRPRAPTQDAIEGTTKPEKTPRAGPDTGSSEVQIAILTAKIRVLANQLESKRGNKDKVNKRNLRLLVHRRQKLLKYLRKKERGSERWENLITTLGLTEGTWKGEISLYESVACNFEINIRTLPTPARLLDPYKTLEA</sequence>
<evidence type="ECO:0000256" key="1">
    <source>
        <dbReference type="ARBA" id="ARBA00008434"/>
    </source>
</evidence>
<dbReference type="CDD" id="cd00353">
    <property type="entry name" value="Ribosomal_S15p_S13e"/>
    <property type="match status" value="1"/>
</dbReference>
<organism evidence="5 6">
    <name type="scientific">Monilinia fructicola</name>
    <name type="common">Brown rot fungus</name>
    <name type="synonym">Ciboria fructicola</name>
    <dbReference type="NCBI Taxonomy" id="38448"/>
    <lineage>
        <taxon>Eukaryota</taxon>
        <taxon>Fungi</taxon>
        <taxon>Dikarya</taxon>
        <taxon>Ascomycota</taxon>
        <taxon>Pezizomycotina</taxon>
        <taxon>Leotiomycetes</taxon>
        <taxon>Helotiales</taxon>
        <taxon>Sclerotiniaceae</taxon>
        <taxon>Monilinia</taxon>
    </lineage>
</organism>
<evidence type="ECO:0000313" key="5">
    <source>
        <dbReference type="EMBL" id="KAA8574924.1"/>
    </source>
</evidence>
<dbReference type="GO" id="GO:1990904">
    <property type="term" value="C:ribonucleoprotein complex"/>
    <property type="evidence" value="ECO:0007669"/>
    <property type="project" value="UniProtKB-KW"/>
</dbReference>
<dbReference type="SUPFAM" id="SSF47060">
    <property type="entry name" value="S15/NS1 RNA-binding domain"/>
    <property type="match status" value="1"/>
</dbReference>
<evidence type="ECO:0000313" key="6">
    <source>
        <dbReference type="Proteomes" id="UP000322873"/>
    </source>
</evidence>
<proteinExistence type="inferred from homology"/>
<dbReference type="InterPro" id="IPR000589">
    <property type="entry name" value="Ribosomal_uS15"/>
</dbReference>
<comment type="caution">
    <text evidence="5">The sequence shown here is derived from an EMBL/GenBank/DDBJ whole genome shotgun (WGS) entry which is preliminary data.</text>
</comment>
<dbReference type="Proteomes" id="UP000322873">
    <property type="component" value="Unassembled WGS sequence"/>
</dbReference>